<dbReference type="AlphaFoldDB" id="A0A9W6F991"/>
<comment type="caution">
    <text evidence="14">The sequence shown here is derived from an EMBL/GenBank/DDBJ whole genome shotgun (WGS) entry which is preliminary data.</text>
</comment>
<dbReference type="Proteomes" id="UP001165080">
    <property type="component" value="Unassembled WGS sequence"/>
</dbReference>
<feature type="binding site" evidence="12">
    <location>
        <position position="182"/>
    </location>
    <ligand>
        <name>Mg(2+)</name>
        <dbReference type="ChEBI" id="CHEBI:18420"/>
        <label>1</label>
    </ligand>
</feature>
<dbReference type="PANTHER" id="PTHR16222:SF24">
    <property type="entry name" value="ADP-RIBOSYLHYDROLASE ARH3"/>
    <property type="match status" value="1"/>
</dbReference>
<organism evidence="14 15">
    <name type="scientific">Pleodorina starrii</name>
    <dbReference type="NCBI Taxonomy" id="330485"/>
    <lineage>
        <taxon>Eukaryota</taxon>
        <taxon>Viridiplantae</taxon>
        <taxon>Chlorophyta</taxon>
        <taxon>core chlorophytes</taxon>
        <taxon>Chlorophyceae</taxon>
        <taxon>CS clade</taxon>
        <taxon>Chlamydomonadales</taxon>
        <taxon>Volvocaceae</taxon>
        <taxon>Pleodorina</taxon>
    </lineage>
</organism>
<dbReference type="OrthoDB" id="537183at2759"/>
<evidence type="ECO:0000256" key="5">
    <source>
        <dbReference type="ARBA" id="ARBA00042398"/>
    </source>
</evidence>
<dbReference type="EC" id="3.2.1.143" evidence="2"/>
<keyword evidence="12" id="KW-0460">Magnesium</keyword>
<feature type="compositionally biased region" description="Basic and acidic residues" evidence="13">
    <location>
        <begin position="260"/>
        <end position="270"/>
    </location>
</feature>
<gene>
    <name evidence="14" type="primary">PLEST002104</name>
    <name evidence="14" type="ORF">PLESTB_001607200</name>
</gene>
<evidence type="ECO:0000256" key="1">
    <source>
        <dbReference type="ARBA" id="ARBA00010702"/>
    </source>
</evidence>
<accession>A0A9W6F991</accession>
<reference evidence="14 15" key="1">
    <citation type="journal article" date="2023" name="Commun. Biol.">
        <title>Reorganization of the ancestral sex-determining regions during the evolution of trioecy in Pleodorina starrii.</title>
        <authorList>
            <person name="Takahashi K."/>
            <person name="Suzuki S."/>
            <person name="Kawai-Toyooka H."/>
            <person name="Yamamoto K."/>
            <person name="Hamaji T."/>
            <person name="Ootsuki R."/>
            <person name="Yamaguchi H."/>
            <person name="Kawachi M."/>
            <person name="Higashiyama T."/>
            <person name="Nozaki H."/>
        </authorList>
    </citation>
    <scope>NUCLEOTIDE SEQUENCE [LARGE SCALE GENOMIC DNA]</scope>
    <source>
        <strain evidence="14 15">NIES-4479</strain>
    </source>
</reference>
<comment type="catalytic activity">
    <reaction evidence="11">
        <text>alpha-NAD(+) + H2O = ADP-D-ribose + nicotinamide + H(+)</text>
        <dbReference type="Rhea" id="RHEA:68792"/>
        <dbReference type="ChEBI" id="CHEBI:15377"/>
        <dbReference type="ChEBI" id="CHEBI:15378"/>
        <dbReference type="ChEBI" id="CHEBI:17154"/>
        <dbReference type="ChEBI" id="CHEBI:57967"/>
        <dbReference type="ChEBI" id="CHEBI:77017"/>
    </reaction>
</comment>
<feature type="region of interest" description="Disordered" evidence="13">
    <location>
        <begin position="15"/>
        <end position="40"/>
    </location>
</feature>
<comment type="cofactor">
    <cofactor evidence="12">
        <name>Mg(2+)</name>
        <dbReference type="ChEBI" id="CHEBI:18420"/>
    </cofactor>
    <text evidence="12">Binds 2 magnesium ions per subunit.</text>
</comment>
<evidence type="ECO:0000256" key="10">
    <source>
        <dbReference type="ARBA" id="ARBA00043193"/>
    </source>
</evidence>
<evidence type="ECO:0000256" key="2">
    <source>
        <dbReference type="ARBA" id="ARBA00012255"/>
    </source>
</evidence>
<evidence type="ECO:0000256" key="12">
    <source>
        <dbReference type="PIRSR" id="PIRSR605502-1"/>
    </source>
</evidence>
<feature type="binding site" evidence="12">
    <location>
        <position position="180"/>
    </location>
    <ligand>
        <name>Mg(2+)</name>
        <dbReference type="ChEBI" id="CHEBI:18420"/>
        <label>1</label>
    </ligand>
</feature>
<dbReference type="Pfam" id="PF03747">
    <property type="entry name" value="ADP_ribosyl_GH"/>
    <property type="match status" value="1"/>
</dbReference>
<evidence type="ECO:0000256" key="9">
    <source>
        <dbReference type="ARBA" id="ARBA00043187"/>
    </source>
</evidence>
<dbReference type="PANTHER" id="PTHR16222">
    <property type="entry name" value="ADP-RIBOSYLGLYCOHYDROLASE"/>
    <property type="match status" value="1"/>
</dbReference>
<dbReference type="InterPro" id="IPR005502">
    <property type="entry name" value="Ribosyl_crysJ1"/>
</dbReference>
<keyword evidence="3" id="KW-0378">Hydrolase</keyword>
<evidence type="ECO:0000313" key="14">
    <source>
        <dbReference type="EMBL" id="GLC60391.1"/>
    </source>
</evidence>
<keyword evidence="12" id="KW-0479">Metal-binding</keyword>
<dbReference type="InterPro" id="IPR036705">
    <property type="entry name" value="Ribosyl_crysJ1_sf"/>
</dbReference>
<evidence type="ECO:0000256" key="3">
    <source>
        <dbReference type="ARBA" id="ARBA00022801"/>
    </source>
</evidence>
<dbReference type="GO" id="GO:0046872">
    <property type="term" value="F:metal ion binding"/>
    <property type="evidence" value="ECO:0007669"/>
    <property type="project" value="UniProtKB-KW"/>
</dbReference>
<comment type="similarity">
    <text evidence="1">Belongs to the ADP-ribosylglycohydrolase family.</text>
</comment>
<dbReference type="GO" id="GO:0004649">
    <property type="term" value="F:poly(ADP-ribose) glycohydrolase activity"/>
    <property type="evidence" value="ECO:0007669"/>
    <property type="project" value="UniProtKB-EC"/>
</dbReference>
<evidence type="ECO:0000256" key="4">
    <source>
        <dbReference type="ARBA" id="ARBA00041057"/>
    </source>
</evidence>
<keyword evidence="15" id="KW-1185">Reference proteome</keyword>
<dbReference type="InterPro" id="IPR050792">
    <property type="entry name" value="ADP-ribosylglycohydrolase"/>
</dbReference>
<evidence type="ECO:0000256" key="6">
    <source>
        <dbReference type="ARBA" id="ARBA00042471"/>
    </source>
</evidence>
<dbReference type="EMBL" id="BRXU01000034">
    <property type="protein sequence ID" value="GLC60391.1"/>
    <property type="molecule type" value="Genomic_DNA"/>
</dbReference>
<dbReference type="Gene3D" id="1.10.4080.10">
    <property type="entry name" value="ADP-ribosylation/Crystallin J1"/>
    <property type="match status" value="1"/>
</dbReference>
<name>A0A9W6F991_9CHLO</name>
<evidence type="ECO:0000313" key="15">
    <source>
        <dbReference type="Proteomes" id="UP001165080"/>
    </source>
</evidence>
<evidence type="ECO:0000256" key="8">
    <source>
        <dbReference type="ARBA" id="ARBA00042850"/>
    </source>
</evidence>
<proteinExistence type="inferred from homology"/>
<evidence type="ECO:0000256" key="13">
    <source>
        <dbReference type="SAM" id="MobiDB-lite"/>
    </source>
</evidence>
<sequence>MQHLPLSASQGCQAVGRWPKHQGPARRGPPPSHLTSPAAATETRDFVSRICCRAASGCPTTTSGSTSSTSSVGAGACPAFAARGRGSRGGPAADRLAPAAAAAAAPAASASSSSAWSPAEHVSDESKAVGCLLGAMCGNVLAAPYQDDRHYHVVRYRPSGVTDFWRYDIGPSAAGYGQHTGDFGNLLAVARSLVQQRGADTAAVLEALASSYEPERRRYSTYDKVVMDAVLSGTQPLQVPELAERYLAETTRRLATTSSDRAEREPHGPTDKGAAARVAPIGFAYRSAGDDRLLSAVRRSLLFSHPTPLGLDGAHVVAAAAAWAARQQPGDSVCCRPEALLSHLINDVAVTEDMVAKLRLLRDNLFQVDSVSSWKAFYAGPQWQALARMLSLLCYHGYATASSEFAAVALLVFLTNWGKPEQAVIVAASLGGHAPATTQVVGALAGALYGREWVPARWWGALENEAEGMSGRDAVVEVGKALGKLQLAELETAAQQ</sequence>
<feature type="region of interest" description="Disordered" evidence="13">
    <location>
        <begin position="254"/>
        <end position="273"/>
    </location>
</feature>
<dbReference type="SUPFAM" id="SSF101478">
    <property type="entry name" value="ADP-ribosylglycohydrolase"/>
    <property type="match status" value="1"/>
</dbReference>
<protein>
    <recommendedName>
        <fullName evidence="4">ADP-ribosylhydrolase ARH3</fullName>
        <ecNumber evidence="2">3.2.1.143</ecNumber>
    </recommendedName>
    <alternativeName>
        <fullName evidence="5">ADP-ribose glycohydrolase ARH3</fullName>
    </alternativeName>
    <alternativeName>
        <fullName evidence="6">ADP-ribosylhydrolase 3</fullName>
    </alternativeName>
    <alternativeName>
        <fullName evidence="9">O-acetyl-ADP-ribose deacetylase ARH3</fullName>
    </alternativeName>
    <alternativeName>
        <fullName evidence="10">Poly(ADP-ribose) glycohydrolase ARH3</fullName>
    </alternativeName>
    <alternativeName>
        <fullName evidence="8">[Protein ADP-ribosylarginine] hydrolase-like protein 2</fullName>
    </alternativeName>
    <alternativeName>
        <fullName evidence="7">[Protein ADP-ribosylserine] hydrolase</fullName>
    </alternativeName>
</protein>
<evidence type="ECO:0000256" key="7">
    <source>
        <dbReference type="ARBA" id="ARBA00042722"/>
    </source>
</evidence>
<evidence type="ECO:0000256" key="11">
    <source>
        <dbReference type="ARBA" id="ARBA00049015"/>
    </source>
</evidence>